<dbReference type="Pfam" id="PF15326">
    <property type="entry name" value="TEX15"/>
    <property type="match status" value="1"/>
</dbReference>
<dbReference type="RefSeq" id="XP_045549531.1">
    <property type="nucleotide sequence ID" value="XM_045693575.1"/>
</dbReference>
<evidence type="ECO:0000313" key="4">
    <source>
        <dbReference type="Proteomes" id="UP001652741"/>
    </source>
</evidence>
<name>A0ABM3CSJ7_SALSA</name>
<feature type="region of interest" description="Disordered" evidence="1">
    <location>
        <begin position="1711"/>
        <end position="1749"/>
    </location>
</feature>
<sequence>METLGSKREMALPPRSSQAIGTPTLSTSQAIGTPTLSSSQAIGTPTLSSSQAIGTPTLSSSQAIGTPTLSSSQAIGPLTLSSSQAIGTPTLSSSQAIGTPTLSSSQAIGTPTLSSSQAIGTPTLSSSQAIGPLTLSSSQAIGPLTLSSSQAIGPLTLSSSQAIGTPTLSSSQAIGPLTLSSSQAIGPLTLSSSQAIGTPTLSSSQAIGAQTVSSSQAIGAPPLRNFTIPRRKRGDGKALLDVCLKESRDYSLIQTTLNESRLDMGKEISLSWQWDDVTLIHNEELLREFSEKRSEMRLKDRHVREMEERFCFLVTSDQKAKQMYQHGLKVENSDQHSLGNPSYGVYLHRHADVALKNISGNTPAGKILIIFKVLFGKVKKVPPCYGRNSTHDPTVNYDCHVSKDPAVPRDSLSLQVLSSSVFLFDYNENQELKQRPRQCLPYAMISLVPSVNSSPTSTPVPSVKLGPKTKDSAACLETCTVAQRVGRGQNATVTLKHFGTTESPLPGYRSNFQNITSIPNQLYHNGSDQPPPPPLHISPCDQPPPPPPPFSPCDQSPPPPPPFSPCDQSPPPISPCNQPPTPFSSCVQPPSPFSSCVQPPSPFSSCVQPPSPFSSCVQPPSPFSSCVQPPSPFSSCVQPPSPFSSCVQPPSPFSSCVQPPSPFSSCVQPPSPFSSCVQPPSPFSSCVQPPSPFSSCVQPPSPFSSCVQPPSPFSSCVQLLPPFSSCVQRPPLFSSCVQPPPSPSPFSPCDQPPPPFSSWAAPLPPPFTGSITFLEDNGLVTDPIHLQIPSHAGTAQFDHNKPHLGNQVQSCQRVSNTLSTDQDNLWRQSTSATGALEPVSTIVYSSRVIKDPRLSARETNNMQRSISMESESGQQTGTSVCILTVKPEHKNLQNVPKQEKNLMETGKKNDPCQPDTPIDCPTLVNISAPSSVIPTTENHPSSRMLKMKFQKYSPYFHLTKEERKAKIGSLQHLSFDEKNTLLERTNFYATYFQKSRCLLNQNDKVTTVDPGLLCKPGSIKSCLSSTDSVEMCNSPQKTHEDSSAYLPQQVRQHNLPQYTTNGDQNLKPIPEISAHNPSIVCGAVEENVALQLERNTGNMEPEDMNLCSPEPTTTCLTETKEDAHKVTVEPQDEMAMKNDSPIPFHPQTVKQTATSESWQDTEASSKPNSVRDEKNLNIVPEIAEGNRQSRELKCEPILAEKKKTNAVSSVDDTMANENPSEPRCPVIYESQTDIMDACEEVCGTETSEEVMSVKAFCPGVMSRRNHERLLQEDRECYGIGQHQLNESNTFSTCDDLADNTEECQADDSKAKDTVYSFLYNRLQLSELFLSPNQHGSYSISGKHYLKPKCKDSPMDTNKSLLPSCNTNQVDIGEGCNLRITIDADRELSAVTESPSLSKRFSVSECPQGTQASPTVQENDKFSNNNIISENTPIDGVLKTSTYYITFNRAHARNAKLIKMMAEKYKGKENASVRIMRNHQHSRLKKRLIVEKSTTDIPYSEISRSTHEAITGHMPFMQREKDCLNVSHKNRNLKRKTLFPNKVTRNARENKRKSCFKFKSKVAAHNISVSDVLKTSTRVPIKSKKSTILKMIIDFRRKKRWGTFNHNRMYSQSNVCNAPAKYITSSPTSDDTKRQRGNRFEKKHLKTPKRQLETNMSMRDGNEKINEEKQIADAVDTTLTSSTIEIVNEEASKSTSGSTASNFVEDIQHIEEAKDLSKSRTCNEGKPHDTETSQETQSNCTSPQNRLPPPKCTSIMAISQDNEGITEFKKHEVDLLKEKALQAHTHSIKEVEEANSHMAPAKEIISASENMEFPLDAAIKILCGSELNSSTPKPQEEIARVLKHKYGQMETEKADTSDRTHYCNSLEQEDTPSKEVKLITRLRDYLTNFESIVRKPEPKTSDTLCETATNLPQICETIQNNVNDHKEKPVHLVVLDRVELRNLRPNAIPFPIKICTPIINTDNDLIHSKEQEHKEKTRGNKTNYYSIPCISPDSTSMLEVPEKSTQTPMDKKTTEAEISTSVPDINHRITIAENDASREQQRQPNCTIDANNMIMLKALAEIEPENSEFCKTKENTNQKPTSHIVRLNTKTFHRNFSVADISNALKHGDKVASLAELCTLRTECKVMMQYFILNFEEKQNVEVNRTIVSRDQILERYLDRPPVPMELKYEALNSFLELQIMMEAWQFVDNKMRFLSGQSTFRSLLWYDPTLYGELFKGKVGFQQQSSLYSSFQQSLINEGPIALQRYHLAVSTLNEQLKRAPEMSYYMYLKSKRERLEIEAALRNPSDIESFFLSVPLSCMVNFGDSVESLQRVQRLVTTFTETPADKLEDGFDVGKAEHLAMVFRFLQEKIYYLKACSNTMVSKTSWFGMEHILYDTSKMLVWRDTKQAGSDEPQVKYKKANPQIVYGVTESGVSLLHTSVSKRTQLMVKTGTSAQRFRGRSRGRPPMENTHCAEKKFPQHGSLPIIDLTKSPNRDNPDVYHWAKAPSNPAAHFQAWTHQENLFKSQVVNWGERSHDMQAMERNIPASSLSRPVPTYPEIRACLRTSKNGTASNSQIQLPASMGGVGSKPDGRQQWAMSWIPHNPQNITGSDLRPMHPLWIGVGDNGHPPIGEPVLLEQTNLSSWSSLPSSPPSVPAGNTAQQSLHSLPALATTTNNFPPICEPLPINYPFFLLNGQTYSTANPELSTATLDNRGRLPPYVE</sequence>
<dbReference type="PANTHER" id="PTHR22380">
    <property type="entry name" value="TESTIS-EXPRESSED PROTEIN 15"/>
    <property type="match status" value="1"/>
</dbReference>
<evidence type="ECO:0000259" key="2">
    <source>
        <dbReference type="Pfam" id="PF12509"/>
    </source>
</evidence>
<feature type="domain" description="TASOR pseudo-PARP" evidence="2">
    <location>
        <begin position="295"/>
        <end position="441"/>
    </location>
</feature>
<feature type="region of interest" description="Disordered" evidence="1">
    <location>
        <begin position="1136"/>
        <end position="1170"/>
    </location>
</feature>
<evidence type="ECO:0000259" key="3">
    <source>
        <dbReference type="Pfam" id="PF15326"/>
    </source>
</evidence>
<protein>
    <submittedName>
        <fullName evidence="5 6">Uncharacterized protein LOC123726301 isoform X1</fullName>
    </submittedName>
</protein>
<feature type="compositionally biased region" description="Polar residues" evidence="1">
    <location>
        <begin position="1732"/>
        <end position="1744"/>
    </location>
</feature>
<organism evidence="4 5">
    <name type="scientific">Salmo salar</name>
    <name type="common">Atlantic salmon</name>
    <dbReference type="NCBI Taxonomy" id="8030"/>
    <lineage>
        <taxon>Eukaryota</taxon>
        <taxon>Metazoa</taxon>
        <taxon>Chordata</taxon>
        <taxon>Craniata</taxon>
        <taxon>Vertebrata</taxon>
        <taxon>Euteleostomi</taxon>
        <taxon>Actinopterygii</taxon>
        <taxon>Neopterygii</taxon>
        <taxon>Teleostei</taxon>
        <taxon>Protacanthopterygii</taxon>
        <taxon>Salmoniformes</taxon>
        <taxon>Salmonidae</taxon>
        <taxon>Salmoninae</taxon>
        <taxon>Salmo</taxon>
    </lineage>
</organism>
<keyword evidence="4" id="KW-1185">Reference proteome</keyword>
<dbReference type="Gene3D" id="3.90.228.10">
    <property type="match status" value="1"/>
</dbReference>
<feature type="region of interest" description="Disordered" evidence="1">
    <location>
        <begin position="617"/>
        <end position="677"/>
    </location>
</feature>
<feature type="compositionally biased region" description="Polar residues" evidence="1">
    <location>
        <begin position="1148"/>
        <end position="1168"/>
    </location>
</feature>
<feature type="region of interest" description="Disordered" evidence="1">
    <location>
        <begin position="91"/>
        <end position="120"/>
    </location>
</feature>
<gene>
    <name evidence="5 6" type="primary">LOC123726301</name>
</gene>
<feature type="compositionally biased region" description="Basic and acidic residues" evidence="1">
    <location>
        <begin position="1"/>
        <end position="10"/>
    </location>
</feature>
<dbReference type="SUPFAM" id="SSF56399">
    <property type="entry name" value="ADP-ribosylation"/>
    <property type="match status" value="1"/>
</dbReference>
<feature type="compositionally biased region" description="Polar residues" evidence="1">
    <location>
        <begin position="2549"/>
        <end position="2559"/>
    </location>
</feature>
<feature type="region of interest" description="Disordered" evidence="1">
    <location>
        <begin position="519"/>
        <end position="571"/>
    </location>
</feature>
<evidence type="ECO:0000313" key="6">
    <source>
        <dbReference type="RefSeq" id="XP_045549531.1"/>
    </source>
</evidence>
<dbReference type="InterPro" id="IPR032765">
    <property type="entry name" value="TEX15_dom"/>
</dbReference>
<feature type="compositionally biased region" description="Polar residues" evidence="1">
    <location>
        <begin position="519"/>
        <end position="528"/>
    </location>
</feature>
<feature type="compositionally biased region" description="Basic and acidic residues" evidence="1">
    <location>
        <begin position="1629"/>
        <end position="1639"/>
    </location>
</feature>
<feature type="compositionally biased region" description="Pro residues" evidence="1">
    <location>
        <begin position="529"/>
        <end position="571"/>
    </location>
</feature>
<feature type="region of interest" description="Disordered" evidence="1">
    <location>
        <begin position="1"/>
        <end position="65"/>
    </location>
</feature>
<reference evidence="5 6" key="1">
    <citation type="submission" date="2025-05" db="UniProtKB">
        <authorList>
            <consortium name="RefSeq"/>
        </authorList>
    </citation>
    <scope>IDENTIFICATION</scope>
</reference>
<feature type="domain" description="Testis expressed sequence 15" evidence="3">
    <location>
        <begin position="2034"/>
        <end position="2247"/>
    </location>
</feature>
<dbReference type="RefSeq" id="XP_045549530.1">
    <property type="nucleotide sequence ID" value="XM_045693574.1"/>
</dbReference>
<feature type="compositionally biased region" description="Basic and acidic residues" evidence="1">
    <location>
        <begin position="1711"/>
        <end position="1730"/>
    </location>
</feature>
<dbReference type="Pfam" id="PF12509">
    <property type="entry name" value="DUF3715"/>
    <property type="match status" value="1"/>
</dbReference>
<feature type="region of interest" description="Disordered" evidence="1">
    <location>
        <begin position="2623"/>
        <end position="2642"/>
    </location>
</feature>
<proteinExistence type="predicted"/>
<dbReference type="Proteomes" id="UP001652741">
    <property type="component" value="Chromosome ssa01"/>
</dbReference>
<dbReference type="InterPro" id="IPR022188">
    <property type="entry name" value="TASOR_DUF3715"/>
</dbReference>
<feature type="compositionally biased region" description="Polar residues" evidence="1">
    <location>
        <begin position="15"/>
        <end position="65"/>
    </location>
</feature>
<dbReference type="PANTHER" id="PTHR22380:SF1">
    <property type="entry name" value="TESTIS-EXPRESSED PROTEIN 15"/>
    <property type="match status" value="1"/>
</dbReference>
<feature type="region of interest" description="Disordered" evidence="1">
    <location>
        <begin position="2549"/>
        <end position="2572"/>
    </location>
</feature>
<dbReference type="InterPro" id="IPR026616">
    <property type="entry name" value="TEX15"/>
</dbReference>
<evidence type="ECO:0000313" key="5">
    <source>
        <dbReference type="RefSeq" id="XP_045549530.1"/>
    </source>
</evidence>
<evidence type="ECO:0000256" key="1">
    <source>
        <dbReference type="SAM" id="MobiDB-lite"/>
    </source>
</evidence>
<accession>A0ABM3CSJ7</accession>
<feature type="region of interest" description="Disordered" evidence="1">
    <location>
        <begin position="1622"/>
        <end position="1642"/>
    </location>
</feature>
<feature type="region of interest" description="Disordered" evidence="1">
    <location>
        <begin position="1399"/>
        <end position="1422"/>
    </location>
</feature>